<feature type="transmembrane region" description="Helical" evidence="1">
    <location>
        <begin position="12"/>
        <end position="30"/>
    </location>
</feature>
<dbReference type="InterPro" id="IPR037185">
    <property type="entry name" value="EmrE-like"/>
</dbReference>
<organism evidence="3 4">
    <name type="scientific">Gelidibacter salicanalis</name>
    <dbReference type="NCBI Taxonomy" id="291193"/>
    <lineage>
        <taxon>Bacteria</taxon>
        <taxon>Pseudomonadati</taxon>
        <taxon>Bacteroidota</taxon>
        <taxon>Flavobacteriia</taxon>
        <taxon>Flavobacteriales</taxon>
        <taxon>Flavobacteriaceae</taxon>
        <taxon>Gelidibacter</taxon>
    </lineage>
</organism>
<evidence type="ECO:0000313" key="4">
    <source>
        <dbReference type="Proteomes" id="UP000321734"/>
    </source>
</evidence>
<keyword evidence="1" id="KW-0812">Transmembrane</keyword>
<dbReference type="PANTHER" id="PTHR22911">
    <property type="entry name" value="ACYL-MALONYL CONDENSING ENZYME-RELATED"/>
    <property type="match status" value="1"/>
</dbReference>
<evidence type="ECO:0000256" key="1">
    <source>
        <dbReference type="SAM" id="Phobius"/>
    </source>
</evidence>
<keyword evidence="1" id="KW-1133">Transmembrane helix</keyword>
<dbReference type="PANTHER" id="PTHR22911:SF76">
    <property type="entry name" value="EAMA DOMAIN-CONTAINING PROTEIN"/>
    <property type="match status" value="1"/>
</dbReference>
<comment type="caution">
    <text evidence="3">The sequence shown here is derived from an EMBL/GenBank/DDBJ whole genome shotgun (WGS) entry which is preliminary data.</text>
</comment>
<feature type="transmembrane region" description="Helical" evidence="1">
    <location>
        <begin position="251"/>
        <end position="269"/>
    </location>
</feature>
<dbReference type="Pfam" id="PF00892">
    <property type="entry name" value="EamA"/>
    <property type="match status" value="2"/>
</dbReference>
<sequence length="344" mass="37169">MSKTIKPISKSIAYTIIMIGILALAFSAIMVKEANFEPVTNAFLRCLIGFITLVPFAYWEIKKKGKLNKNGILLAILAGIFLGIDMTAWNYAIFFVGAGISSVLLNLQIIVMPLLAMSFDKFKPKKSFWVLVPIMIFGIVLTGGVFDGDPIEGPASIWGSPIAVVGTLLGTLSGLCYGIYLYTSRKSGTLNPGVYIQPLMWVFLAQLIPQAFTMIFLSPDGWNVTQGVLADGKLPMNPEVLSGDMITAANWWWMIALAVIGHALAWVFVQIGSVNLDPTIVAGLLLLSPITTVLVAPYTSGETISLLQAIGIVIVLAAVAYQNGLHTSFLNKLRGVKTEPKSLE</sequence>
<dbReference type="SUPFAM" id="SSF103481">
    <property type="entry name" value="Multidrug resistance efflux transporter EmrE"/>
    <property type="match status" value="2"/>
</dbReference>
<evidence type="ECO:0000313" key="3">
    <source>
        <dbReference type="EMBL" id="TXE10496.1"/>
    </source>
</evidence>
<feature type="transmembrane region" description="Helical" evidence="1">
    <location>
        <begin position="71"/>
        <end position="89"/>
    </location>
</feature>
<keyword evidence="4" id="KW-1185">Reference proteome</keyword>
<accession>A0A5C7ANY6</accession>
<dbReference type="OrthoDB" id="5315632at2"/>
<feature type="domain" description="EamA" evidence="2">
    <location>
        <begin position="247"/>
        <end position="320"/>
    </location>
</feature>
<dbReference type="RefSeq" id="WP_146888613.1">
    <property type="nucleotide sequence ID" value="NZ_VORX01000001.1"/>
</dbReference>
<feature type="transmembrane region" description="Helical" evidence="1">
    <location>
        <begin position="42"/>
        <end position="59"/>
    </location>
</feature>
<protein>
    <submittedName>
        <fullName evidence="3">DMT family transporter</fullName>
    </submittedName>
</protein>
<dbReference type="GO" id="GO:0016020">
    <property type="term" value="C:membrane"/>
    <property type="evidence" value="ECO:0007669"/>
    <property type="project" value="InterPro"/>
</dbReference>
<dbReference type="InterPro" id="IPR000620">
    <property type="entry name" value="EamA_dom"/>
</dbReference>
<feature type="transmembrane region" description="Helical" evidence="1">
    <location>
        <begin position="194"/>
        <end position="217"/>
    </location>
</feature>
<feature type="transmembrane region" description="Helical" evidence="1">
    <location>
        <begin position="158"/>
        <end position="182"/>
    </location>
</feature>
<keyword evidence="1" id="KW-0472">Membrane</keyword>
<feature type="transmembrane region" description="Helical" evidence="1">
    <location>
        <begin position="95"/>
        <end position="116"/>
    </location>
</feature>
<proteinExistence type="predicted"/>
<dbReference type="AlphaFoldDB" id="A0A5C7ANY6"/>
<dbReference type="EMBL" id="VORX01000001">
    <property type="protein sequence ID" value="TXE10496.1"/>
    <property type="molecule type" value="Genomic_DNA"/>
</dbReference>
<reference evidence="3 4" key="1">
    <citation type="submission" date="2019-08" db="EMBL/GenBank/DDBJ databases">
        <title>Genome sequence of Gelidibacter salicanalis IC162T.</title>
        <authorList>
            <person name="Bowman J.P."/>
        </authorList>
    </citation>
    <scope>NUCLEOTIDE SEQUENCE [LARGE SCALE GENOMIC DNA]</scope>
    <source>
        <strain evidence="3 4">IC162</strain>
    </source>
</reference>
<gene>
    <name evidence="3" type="ORF">ES711_00890</name>
</gene>
<dbReference type="Proteomes" id="UP000321734">
    <property type="component" value="Unassembled WGS sequence"/>
</dbReference>
<feature type="transmembrane region" description="Helical" evidence="1">
    <location>
        <begin position="304"/>
        <end position="324"/>
    </location>
</feature>
<evidence type="ECO:0000259" key="2">
    <source>
        <dbReference type="Pfam" id="PF00892"/>
    </source>
</evidence>
<feature type="transmembrane region" description="Helical" evidence="1">
    <location>
        <begin position="128"/>
        <end position="146"/>
    </location>
</feature>
<name>A0A5C7ANY6_9FLAO</name>
<feature type="transmembrane region" description="Helical" evidence="1">
    <location>
        <begin position="281"/>
        <end position="298"/>
    </location>
</feature>
<feature type="domain" description="EamA" evidence="2">
    <location>
        <begin position="13"/>
        <end position="142"/>
    </location>
</feature>